<keyword evidence="6" id="KW-1133">Transmembrane helix</keyword>
<dbReference type="STRING" id="526227.Mesil_0788"/>
<organism evidence="7 8">
    <name type="scientific">Allomeiothermus silvanus (strain ATCC 700542 / DSM 9946 / NBRC 106475 / NCIMB 13440 / VI-R2)</name>
    <name type="common">Thermus silvanus</name>
    <dbReference type="NCBI Taxonomy" id="526227"/>
    <lineage>
        <taxon>Bacteria</taxon>
        <taxon>Thermotogati</taxon>
        <taxon>Deinococcota</taxon>
        <taxon>Deinococci</taxon>
        <taxon>Thermales</taxon>
        <taxon>Thermaceae</taxon>
        <taxon>Allomeiothermus</taxon>
    </lineage>
</organism>
<keyword evidence="5" id="KW-0479">Metal-binding</keyword>
<dbReference type="GO" id="GO:0016811">
    <property type="term" value="F:hydrolase activity, acting on carbon-nitrogen (but not peptide) bonds, in linear amides"/>
    <property type="evidence" value="ECO:0007669"/>
    <property type="project" value="InterPro"/>
</dbReference>
<dbReference type="InterPro" id="IPR029055">
    <property type="entry name" value="Ntn_hydrolases_N"/>
</dbReference>
<dbReference type="Gene3D" id="2.30.120.10">
    <property type="match status" value="1"/>
</dbReference>
<reference evidence="7 8" key="1">
    <citation type="journal article" date="2010" name="Stand. Genomic Sci.">
        <title>Complete genome sequence of Meiothermus silvanus type strain (VI-R2).</title>
        <authorList>
            <person name="Sikorski J."/>
            <person name="Tindall B.J."/>
            <person name="Lowry S."/>
            <person name="Lucas S."/>
            <person name="Nolan M."/>
            <person name="Copeland A."/>
            <person name="Glavina Del Rio T."/>
            <person name="Tice H."/>
            <person name="Cheng J.F."/>
            <person name="Han C."/>
            <person name="Pitluck S."/>
            <person name="Liolios K."/>
            <person name="Ivanova N."/>
            <person name="Mavromatis K."/>
            <person name="Mikhailova N."/>
            <person name="Pati A."/>
            <person name="Goodwin L."/>
            <person name="Chen A."/>
            <person name="Palaniappan K."/>
            <person name="Land M."/>
            <person name="Hauser L."/>
            <person name="Chang Y.J."/>
            <person name="Jeffries C.D."/>
            <person name="Rohde M."/>
            <person name="Goker M."/>
            <person name="Woyke T."/>
            <person name="Bristow J."/>
            <person name="Eisen J.A."/>
            <person name="Markowitz V."/>
            <person name="Hugenholtz P."/>
            <person name="Kyrpides N.C."/>
            <person name="Klenk H.P."/>
            <person name="Lapidus A."/>
        </authorList>
    </citation>
    <scope>NUCLEOTIDE SEQUENCE [LARGE SCALE GENOMIC DNA]</scope>
    <source>
        <strain evidence="8">ATCC 700542 / DSM 9946 / VI-R2</strain>
    </source>
</reference>
<keyword evidence="5" id="KW-0106">Calcium</keyword>
<dbReference type="InterPro" id="IPR023343">
    <property type="entry name" value="Penicillin_amidase_dom1"/>
</dbReference>
<dbReference type="HOGENOM" id="CLU_011790_0_1_0"/>
<gene>
    <name evidence="7" type="ordered locus">Mesil_0788</name>
</gene>
<dbReference type="InterPro" id="IPR043146">
    <property type="entry name" value="Penicillin_amidase_N_B-knob"/>
</dbReference>
<dbReference type="MEROPS" id="S45.003"/>
<evidence type="ECO:0000313" key="7">
    <source>
        <dbReference type="EMBL" id="ADH62701.1"/>
    </source>
</evidence>
<evidence type="ECO:0000256" key="6">
    <source>
        <dbReference type="SAM" id="Phobius"/>
    </source>
</evidence>
<evidence type="ECO:0000256" key="3">
    <source>
        <dbReference type="ARBA" id="ARBA00023145"/>
    </source>
</evidence>
<evidence type="ECO:0000256" key="1">
    <source>
        <dbReference type="ARBA" id="ARBA00006586"/>
    </source>
</evidence>
<feature type="binding site" evidence="5">
    <location>
        <position position="337"/>
    </location>
    <ligand>
        <name>Ca(2+)</name>
        <dbReference type="ChEBI" id="CHEBI:29108"/>
    </ligand>
</feature>
<dbReference type="eggNOG" id="COG2366">
    <property type="taxonomic scope" value="Bacteria"/>
</dbReference>
<evidence type="ECO:0000256" key="5">
    <source>
        <dbReference type="PIRSR" id="PIRSR001227-2"/>
    </source>
</evidence>
<dbReference type="KEGG" id="msv:Mesil_0788"/>
<feature type="active site" description="Nucleophile" evidence="4">
    <location>
        <position position="265"/>
    </location>
</feature>
<dbReference type="PIRSF" id="PIRSF001227">
    <property type="entry name" value="Pen_acylase"/>
    <property type="match status" value="1"/>
</dbReference>
<dbReference type="RefSeq" id="WP_013157290.1">
    <property type="nucleotide sequence ID" value="NC_014212.1"/>
</dbReference>
<dbReference type="Gene3D" id="1.10.439.10">
    <property type="entry name" value="Penicillin Amidohydrolase, domain 1"/>
    <property type="match status" value="1"/>
</dbReference>
<dbReference type="GO" id="GO:0046872">
    <property type="term" value="F:metal ion binding"/>
    <property type="evidence" value="ECO:0007669"/>
    <property type="project" value="UniProtKB-KW"/>
</dbReference>
<comment type="cofactor">
    <cofactor evidence="5">
        <name>Ca(2+)</name>
        <dbReference type="ChEBI" id="CHEBI:29108"/>
    </cofactor>
    <text evidence="5">Binds 1 Ca(2+) ion per dimer.</text>
</comment>
<dbReference type="Gene3D" id="1.10.1400.10">
    <property type="match status" value="1"/>
</dbReference>
<proteinExistence type="inferred from homology"/>
<comment type="similarity">
    <text evidence="1">Belongs to the peptidase S45 family.</text>
</comment>
<keyword evidence="8" id="KW-1185">Reference proteome</keyword>
<sequence>MRRFLRGLGRFLGILLGLLVVAGVVGFFWLRGATLAQHDGRLALGGLSAPVEVLREPRGVVHIKAENTHDMFFALGVVHAQERLWQMEFQRRVGAGRLSEVLGKATLEQDKFLRTWGFYRSAERAYQGISPQAKAAVDAYVAGVNAYLATNPPLPLEFRLLGFRPEPWKSADVMVWAKMMAYDLSGNWRSELQRYAWAAQGMSPERMAQLRPPYPEDAPTVLQSEDLKLPPPAPGESQPARTLLALAHSLPNNLVLAGDDKARASNNWVISGSRTTTGKPLLANDPHLGLGVPSVWFLVDLEAPGYRAIGSSFPGLPAVVIGRNDRIGWGVTTVGADVQDLYILDQVSGGYRYQGGIEPFQTRTETIKVKGQPDVRITVRESRYGPVISDVVKSAGSKPLALRWTALDPEDKTIEAFLGLAEAKNWAEFKAALSHYNAPSQNFVYADVDGNIAYMAPGKFPIRKPGHSGLMPVPGDGNWDWQGYLPQEEWPQVYNPKEGFIVTANNKVTAPGYPHTISLEWEEPYRAERIRQMILAKDKLSPEDMIAMQKDLKSLLYDAFKPVLETLTPLSEAAGEWKAKLLAWDGVARPEQQEPSVFEAWYTELTRLPKKEVGQEFWEEPRYILSALKSNDPNCDQPETTFAESCADFAALALERALKRLGEPVPRWGDLHQATFKHPVLTNVAPLRRFVDRAVPHGGDRYTVNRGAYDPANFHMTVGSSYRQILDFSDLERSLYIHPMGQSGSPLSGDFANLLPLWQRGEYLAMKTQDYPVQSRQRLEPLR</sequence>
<evidence type="ECO:0000313" key="8">
    <source>
        <dbReference type="Proteomes" id="UP000001916"/>
    </source>
</evidence>
<dbReference type="GO" id="GO:0017000">
    <property type="term" value="P:antibiotic biosynthetic process"/>
    <property type="evidence" value="ECO:0007669"/>
    <property type="project" value="InterPro"/>
</dbReference>
<dbReference type="PANTHER" id="PTHR34218:SF4">
    <property type="entry name" value="ACYL-HOMOSERINE LACTONE ACYLASE QUIP"/>
    <property type="match status" value="1"/>
</dbReference>
<dbReference type="InterPro" id="IPR043147">
    <property type="entry name" value="Penicillin_amidase_A-knob"/>
</dbReference>
<dbReference type="Proteomes" id="UP000001916">
    <property type="component" value="Chromosome"/>
</dbReference>
<feature type="binding site" evidence="5">
    <location>
        <position position="340"/>
    </location>
    <ligand>
        <name>Ca(2+)</name>
        <dbReference type="ChEBI" id="CHEBI:29108"/>
    </ligand>
</feature>
<dbReference type="AlphaFoldDB" id="D7BBE1"/>
<keyword evidence="2" id="KW-0378">Hydrolase</keyword>
<dbReference type="Pfam" id="PF01804">
    <property type="entry name" value="Penicil_amidase"/>
    <property type="match status" value="1"/>
</dbReference>
<feature type="binding site" evidence="5">
    <location>
        <position position="191"/>
    </location>
    <ligand>
        <name>Ca(2+)</name>
        <dbReference type="ChEBI" id="CHEBI:29108"/>
    </ligand>
</feature>
<dbReference type="OrthoDB" id="9759796at2"/>
<dbReference type="InterPro" id="IPR014395">
    <property type="entry name" value="Pen/GL7ACA/AHL_acylase"/>
</dbReference>
<name>D7BBE1_ALLS1</name>
<keyword evidence="6" id="KW-0472">Membrane</keyword>
<dbReference type="Gene3D" id="3.60.20.10">
    <property type="entry name" value="Glutamine Phosphoribosylpyrophosphate, subunit 1, domain 1"/>
    <property type="match status" value="1"/>
</dbReference>
<evidence type="ECO:0000256" key="2">
    <source>
        <dbReference type="ARBA" id="ARBA00022801"/>
    </source>
</evidence>
<feature type="transmembrane region" description="Helical" evidence="6">
    <location>
        <begin position="12"/>
        <end position="30"/>
    </location>
</feature>
<dbReference type="PANTHER" id="PTHR34218">
    <property type="entry name" value="PEPTIDASE S45 PENICILLIN AMIDASE"/>
    <property type="match status" value="1"/>
</dbReference>
<keyword evidence="6" id="KW-0812">Transmembrane</keyword>
<dbReference type="InterPro" id="IPR002692">
    <property type="entry name" value="S45"/>
</dbReference>
<evidence type="ECO:0000256" key="4">
    <source>
        <dbReference type="PIRSR" id="PIRSR001227-1"/>
    </source>
</evidence>
<keyword evidence="3" id="KW-0865">Zymogen</keyword>
<dbReference type="SUPFAM" id="SSF56235">
    <property type="entry name" value="N-terminal nucleophile aminohydrolases (Ntn hydrolases)"/>
    <property type="match status" value="1"/>
</dbReference>
<dbReference type="CDD" id="cd03747">
    <property type="entry name" value="Ntn_PGA_like"/>
    <property type="match status" value="1"/>
</dbReference>
<protein>
    <submittedName>
        <fullName evidence="7">Peptidase S45 penicillin amidase</fullName>
    </submittedName>
</protein>
<accession>D7BBE1</accession>
<dbReference type="EMBL" id="CP002042">
    <property type="protein sequence ID" value="ADH62701.1"/>
    <property type="molecule type" value="Genomic_DNA"/>
</dbReference>